<evidence type="ECO:0000256" key="2">
    <source>
        <dbReference type="SAM" id="SignalP"/>
    </source>
</evidence>
<dbReference type="EMBL" id="QLUW01000001">
    <property type="protein sequence ID" value="RAP77894.1"/>
    <property type="molecule type" value="Genomic_DNA"/>
</dbReference>
<dbReference type="OrthoDB" id="2495340at2"/>
<dbReference type="RefSeq" id="WP_112881017.1">
    <property type="nucleotide sequence ID" value="NZ_QLUW01000001.1"/>
</dbReference>
<evidence type="ECO:0008006" key="5">
    <source>
        <dbReference type="Google" id="ProtNLM"/>
    </source>
</evidence>
<feature type="region of interest" description="Disordered" evidence="1">
    <location>
        <begin position="27"/>
        <end position="73"/>
    </location>
</feature>
<feature type="compositionally biased region" description="Low complexity" evidence="1">
    <location>
        <begin position="35"/>
        <end position="69"/>
    </location>
</feature>
<protein>
    <recommendedName>
        <fullName evidence="5">ABC transporter substrate-binding protein</fullName>
    </recommendedName>
</protein>
<evidence type="ECO:0000313" key="4">
    <source>
        <dbReference type="Proteomes" id="UP000249260"/>
    </source>
</evidence>
<gene>
    <name evidence="3" type="ORF">DL346_05410</name>
</gene>
<evidence type="ECO:0000256" key="1">
    <source>
        <dbReference type="SAM" id="MobiDB-lite"/>
    </source>
</evidence>
<name>A0A328UC21_9BACL</name>
<feature type="signal peptide" evidence="2">
    <location>
        <begin position="1"/>
        <end position="21"/>
    </location>
</feature>
<feature type="chain" id="PRO_5039472992" description="ABC transporter substrate-binding protein" evidence="2">
    <location>
        <begin position="22"/>
        <end position="663"/>
    </location>
</feature>
<dbReference type="Proteomes" id="UP000249260">
    <property type="component" value="Unassembled WGS sequence"/>
</dbReference>
<dbReference type="AlphaFoldDB" id="A0A328UC21"/>
<evidence type="ECO:0000313" key="3">
    <source>
        <dbReference type="EMBL" id="RAP77894.1"/>
    </source>
</evidence>
<proteinExistence type="predicted"/>
<reference evidence="3 4" key="1">
    <citation type="submission" date="2018-06" db="EMBL/GenBank/DDBJ databases">
        <title>Paenibacillus montanisoli sp. nov., isolated from mountain area soil.</title>
        <authorList>
            <person name="Wu M."/>
        </authorList>
    </citation>
    <scope>NUCLEOTIDE SEQUENCE [LARGE SCALE GENOMIC DNA]</scope>
    <source>
        <strain evidence="3 4">RA17</strain>
    </source>
</reference>
<accession>A0A328UC21</accession>
<keyword evidence="4" id="KW-1185">Reference proteome</keyword>
<sequence>MGKKLLGITLSFVLVFSVLLAGCSSNNNTNDAKDSATNSTTNNASTNDTSNQASTDSNQTSTNSSDPNDPAANFKPIEITMLGDLPVGGKTATEDVLTPIWREKTKVSVKVVGVTAGQSGDEFWQKQIVADTLPDLINLYGVLGPQYSAYKLMKQNNQLREIKKEDIEKYMPRFKAYLEKMGGNIDDLYKDNLDADGKMWWMPSMPSQAALPTYLTTKWWANRVGEKPYYQYVRDDVLKKIFPNAKTEQELKDLYNANGAKLTYEDVNDIPIHNQAELLDFYRKVQALDIKVGDKKTYVHPQSSSQNVNSILWSMYSATGNMWSFTAERSTKGDVMTYIPWTNEWKDYIKMWNTMYQEKILDPGTFVQKDDQLNAKIINGEYVVFNQWGPVNDARALSKKENRGYGYRILSLFPGHQLNNKYQDLTYFPANLDGSGLGVGINAKVSDEKYIQILNWLDWNMSEEAAELRAWGLPEWSTGTGEDRRFKPEYKALEDWAVRGVKSEKDGNYYGMYDPQTNSSIGAQAWNAETFGVQGLFNPYQPAFVYPAEPNPEVNLDNVVLQLNSKYHSDQQIFFHQVGWTWGELDPDGAWAKADQTNGVYSDAAKVAVVQAIIQKPDKFDDNYAKYMKVMDGGGFKDEEKKMEERWKTLYAKMLPEIEKVKK</sequence>
<organism evidence="3 4">
    <name type="scientific">Paenibacillus montanisoli</name>
    <dbReference type="NCBI Taxonomy" id="2081970"/>
    <lineage>
        <taxon>Bacteria</taxon>
        <taxon>Bacillati</taxon>
        <taxon>Bacillota</taxon>
        <taxon>Bacilli</taxon>
        <taxon>Bacillales</taxon>
        <taxon>Paenibacillaceae</taxon>
        <taxon>Paenibacillus</taxon>
    </lineage>
</organism>
<dbReference type="PROSITE" id="PS51257">
    <property type="entry name" value="PROKAR_LIPOPROTEIN"/>
    <property type="match status" value="1"/>
</dbReference>
<comment type="caution">
    <text evidence="3">The sequence shown here is derived from an EMBL/GenBank/DDBJ whole genome shotgun (WGS) entry which is preliminary data.</text>
</comment>
<dbReference type="Gene3D" id="3.40.190.10">
    <property type="entry name" value="Periplasmic binding protein-like II"/>
    <property type="match status" value="2"/>
</dbReference>
<dbReference type="SUPFAM" id="SSF53850">
    <property type="entry name" value="Periplasmic binding protein-like II"/>
    <property type="match status" value="1"/>
</dbReference>
<keyword evidence="2" id="KW-0732">Signal</keyword>